<evidence type="ECO:0000259" key="2">
    <source>
        <dbReference type="Pfam" id="PF12706"/>
    </source>
</evidence>
<keyword evidence="4" id="KW-1185">Reference proteome</keyword>
<dbReference type="RefSeq" id="WP_315651493.1">
    <property type="nucleotide sequence ID" value="NZ_JAVXZY010000006.1"/>
</dbReference>
<dbReference type="InterPro" id="IPR001279">
    <property type="entry name" value="Metallo-B-lactamas"/>
</dbReference>
<dbReference type="Proteomes" id="UP001246372">
    <property type="component" value="Unassembled WGS sequence"/>
</dbReference>
<dbReference type="Pfam" id="PF12706">
    <property type="entry name" value="Lactamase_B_2"/>
    <property type="match status" value="1"/>
</dbReference>
<dbReference type="Gene3D" id="3.60.15.10">
    <property type="entry name" value="Ribonuclease Z/Hydroxyacylglutathione hydrolase-like"/>
    <property type="match status" value="1"/>
</dbReference>
<feature type="region of interest" description="Disordered" evidence="1">
    <location>
        <begin position="1"/>
        <end position="32"/>
    </location>
</feature>
<evidence type="ECO:0000313" key="3">
    <source>
        <dbReference type="EMBL" id="MDT9000683.1"/>
    </source>
</evidence>
<sequence>MSTLPCHRPPLSAAHRASAQHRQGRFHNAQPRHPMSWQKTLGLLWRFITDKPAEARPRQALPVQAISQADLLAAPDQSLYRLGHSTVLLKLDGRLWLTDPVFSERASPLSWLGPKRFHAPPISIAELPAIAGVILSHDHFDHLDRAAIRQLAPKVEHFITPLGVGQRLIRWGVPAAKVRELDWWQSTQIGGLRLTATPAQHYSGRGLSDGNQTLWASFVLESAESRVFFSGDSGYFDGFRAIGQRFGGFDLSLIETGAYDRDWPDVHMQPHESLQAHLDLGGRVLLPIHNGTFDLGLHDWHEPFERINALASQHDVALSLPQIGERVSILVAQRGGEWWRARLGA</sequence>
<accession>A0ABU3PDK4</accession>
<dbReference type="InterPro" id="IPR036866">
    <property type="entry name" value="RibonucZ/Hydroxyglut_hydro"/>
</dbReference>
<evidence type="ECO:0000256" key="1">
    <source>
        <dbReference type="SAM" id="MobiDB-lite"/>
    </source>
</evidence>
<dbReference type="EMBL" id="JAVXZY010000006">
    <property type="protein sequence ID" value="MDT9000683.1"/>
    <property type="molecule type" value="Genomic_DNA"/>
</dbReference>
<dbReference type="PANTHER" id="PTHR15032:SF4">
    <property type="entry name" value="N-ACYL-PHOSPHATIDYLETHANOLAMINE-HYDROLYZING PHOSPHOLIPASE D"/>
    <property type="match status" value="1"/>
</dbReference>
<gene>
    <name evidence="3" type="ORF">RQP53_15515</name>
</gene>
<dbReference type="PANTHER" id="PTHR15032">
    <property type="entry name" value="N-ACYL-PHOSPHATIDYLETHANOLAMINE-HYDROLYZING PHOSPHOLIPASE D"/>
    <property type="match status" value="1"/>
</dbReference>
<organism evidence="3 4">
    <name type="scientific">Roseateles aquae</name>
    <dbReference type="NCBI Taxonomy" id="3077235"/>
    <lineage>
        <taxon>Bacteria</taxon>
        <taxon>Pseudomonadati</taxon>
        <taxon>Pseudomonadota</taxon>
        <taxon>Betaproteobacteria</taxon>
        <taxon>Burkholderiales</taxon>
        <taxon>Sphaerotilaceae</taxon>
        <taxon>Roseateles</taxon>
    </lineage>
</organism>
<comment type="caution">
    <text evidence="3">The sequence shown here is derived from an EMBL/GenBank/DDBJ whole genome shotgun (WGS) entry which is preliminary data.</text>
</comment>
<feature type="domain" description="Metallo-beta-lactamase" evidence="2">
    <location>
        <begin position="97"/>
        <end position="289"/>
    </location>
</feature>
<name>A0ABU3PDK4_9BURK</name>
<protein>
    <submittedName>
        <fullName evidence="3">MBL fold metallo-hydrolase</fullName>
    </submittedName>
</protein>
<proteinExistence type="predicted"/>
<evidence type="ECO:0000313" key="4">
    <source>
        <dbReference type="Proteomes" id="UP001246372"/>
    </source>
</evidence>
<dbReference type="SUPFAM" id="SSF56281">
    <property type="entry name" value="Metallo-hydrolase/oxidoreductase"/>
    <property type="match status" value="1"/>
</dbReference>
<reference evidence="3" key="1">
    <citation type="submission" date="2023-09" db="EMBL/GenBank/DDBJ databases">
        <title>Paucibacter sp. APW11 Genome sequencing and assembly.</title>
        <authorList>
            <person name="Kim I."/>
        </authorList>
    </citation>
    <scope>NUCLEOTIDE SEQUENCE</scope>
    <source>
        <strain evidence="3">APW11</strain>
    </source>
</reference>